<feature type="domain" description="Phosphoesterase HXTX" evidence="3">
    <location>
        <begin position="10"/>
        <end position="86"/>
    </location>
</feature>
<organism evidence="4 5">
    <name type="scientific">Amphritea atlantica</name>
    <dbReference type="NCBI Taxonomy" id="355243"/>
    <lineage>
        <taxon>Bacteria</taxon>
        <taxon>Pseudomonadati</taxon>
        <taxon>Pseudomonadota</taxon>
        <taxon>Gammaproteobacteria</taxon>
        <taxon>Oceanospirillales</taxon>
        <taxon>Oceanospirillaceae</taxon>
        <taxon>Amphritea</taxon>
    </lineage>
</organism>
<dbReference type="OrthoDB" id="7061261at2"/>
<accession>A0A1H9HEN2</accession>
<feature type="active site" description="Proton donor" evidence="2">
    <location>
        <position position="44"/>
    </location>
</feature>
<dbReference type="AlphaFoldDB" id="A0A1H9HEN2"/>
<dbReference type="SUPFAM" id="SSF55144">
    <property type="entry name" value="LigT-like"/>
    <property type="match status" value="1"/>
</dbReference>
<gene>
    <name evidence="4" type="ORF">SAMN03080615_02100</name>
</gene>
<sequence>MDIRAFFALALPGSVARWLADYADTLCQFDKQIEVNWVDAESYHLTLCFLGEISLEQIDQLEDIARNKLAEVRSFQVRINTAEYYPVSRQLAVIAAMSQEDEELSALNRSMMEIALEAGIEFKEEDFKPHITLGRLPARNQFEPPEEWPTVDLFSLADSVILFQSKPGERGSIYTPLFTIPLQDMA</sequence>
<dbReference type="InterPro" id="IPR014051">
    <property type="entry name" value="Phosphoesterase_HXTX"/>
</dbReference>
<keyword evidence="5" id="KW-1185">Reference proteome</keyword>
<reference evidence="5" key="1">
    <citation type="submission" date="2016-10" db="EMBL/GenBank/DDBJ databases">
        <authorList>
            <person name="Varghese N."/>
            <person name="Submissions S."/>
        </authorList>
    </citation>
    <scope>NUCLEOTIDE SEQUENCE [LARGE SCALE GENOMIC DNA]</scope>
    <source>
        <strain evidence="5">DSM 18887</strain>
    </source>
</reference>
<dbReference type="EMBL" id="FOGB01000005">
    <property type="protein sequence ID" value="SEQ60738.1"/>
    <property type="molecule type" value="Genomic_DNA"/>
</dbReference>
<proteinExistence type="inferred from homology"/>
<dbReference type="PANTHER" id="PTHR35561:SF1">
    <property type="entry name" value="RNA 2',3'-CYCLIC PHOSPHODIESTERASE"/>
    <property type="match status" value="1"/>
</dbReference>
<feature type="active site" description="Proton acceptor" evidence="2">
    <location>
        <position position="130"/>
    </location>
</feature>
<evidence type="ECO:0000259" key="3">
    <source>
        <dbReference type="Pfam" id="PF02834"/>
    </source>
</evidence>
<dbReference type="GO" id="GO:0016874">
    <property type="term" value="F:ligase activity"/>
    <property type="evidence" value="ECO:0007669"/>
    <property type="project" value="UniProtKB-KW"/>
</dbReference>
<dbReference type="GO" id="GO:0008664">
    <property type="term" value="F:RNA 2',3'-cyclic 3'-phosphodiesterase activity"/>
    <property type="evidence" value="ECO:0007669"/>
    <property type="project" value="UniProtKB-EC"/>
</dbReference>
<evidence type="ECO:0000256" key="1">
    <source>
        <dbReference type="ARBA" id="ARBA00022801"/>
    </source>
</evidence>
<feature type="short sequence motif" description="HXTX 2" evidence="2">
    <location>
        <begin position="130"/>
        <end position="133"/>
    </location>
</feature>
<protein>
    <recommendedName>
        <fullName evidence="2">RNA 2',3'-cyclic phosphodiesterase</fullName>
        <shortName evidence="2">RNA 2',3'-CPDase</shortName>
        <ecNumber evidence="2">3.1.4.58</ecNumber>
    </recommendedName>
</protein>
<dbReference type="Pfam" id="PF02834">
    <property type="entry name" value="LigT_PEase"/>
    <property type="match status" value="1"/>
</dbReference>
<evidence type="ECO:0000313" key="4">
    <source>
        <dbReference type="EMBL" id="SEQ60738.1"/>
    </source>
</evidence>
<comment type="function">
    <text evidence="2">Hydrolyzes RNA 2',3'-cyclic phosphodiester to an RNA 2'-phosphomonoester.</text>
</comment>
<dbReference type="Gene3D" id="3.90.1140.10">
    <property type="entry name" value="Cyclic phosphodiesterase"/>
    <property type="match status" value="1"/>
</dbReference>
<evidence type="ECO:0000313" key="5">
    <source>
        <dbReference type="Proteomes" id="UP000198749"/>
    </source>
</evidence>
<keyword evidence="1 2" id="KW-0378">Hydrolase</keyword>
<comment type="catalytic activity">
    <reaction evidence="2">
        <text>a 3'-end 2',3'-cyclophospho-ribonucleotide-RNA + H2O = a 3'-end 2'-phospho-ribonucleotide-RNA + H(+)</text>
        <dbReference type="Rhea" id="RHEA:11828"/>
        <dbReference type="Rhea" id="RHEA-COMP:10464"/>
        <dbReference type="Rhea" id="RHEA-COMP:17353"/>
        <dbReference type="ChEBI" id="CHEBI:15377"/>
        <dbReference type="ChEBI" id="CHEBI:15378"/>
        <dbReference type="ChEBI" id="CHEBI:83064"/>
        <dbReference type="ChEBI" id="CHEBI:173113"/>
        <dbReference type="EC" id="3.1.4.58"/>
    </reaction>
</comment>
<dbReference type="PANTHER" id="PTHR35561">
    <property type="entry name" value="RNA 2',3'-CYCLIC PHOSPHODIESTERASE"/>
    <property type="match status" value="1"/>
</dbReference>
<dbReference type="Proteomes" id="UP000198749">
    <property type="component" value="Unassembled WGS sequence"/>
</dbReference>
<dbReference type="EC" id="3.1.4.58" evidence="2"/>
<dbReference type="GO" id="GO:0004113">
    <property type="term" value="F:2',3'-cyclic-nucleotide 3'-phosphodiesterase activity"/>
    <property type="evidence" value="ECO:0007669"/>
    <property type="project" value="InterPro"/>
</dbReference>
<dbReference type="InterPro" id="IPR004175">
    <property type="entry name" value="RNA_CPDase"/>
</dbReference>
<dbReference type="InterPro" id="IPR009097">
    <property type="entry name" value="Cyclic_Pdiesterase"/>
</dbReference>
<dbReference type="STRING" id="355243.SAMN03080615_02100"/>
<dbReference type="RefSeq" id="WP_091357587.1">
    <property type="nucleotide sequence ID" value="NZ_AP025284.1"/>
</dbReference>
<dbReference type="HAMAP" id="MF_01940">
    <property type="entry name" value="RNA_CPDase"/>
    <property type="match status" value="1"/>
</dbReference>
<evidence type="ECO:0000256" key="2">
    <source>
        <dbReference type="HAMAP-Rule" id="MF_01940"/>
    </source>
</evidence>
<name>A0A1H9HEN2_9GAMM</name>
<dbReference type="NCBIfam" id="TIGR02258">
    <property type="entry name" value="2_5_ligase"/>
    <property type="match status" value="1"/>
</dbReference>
<keyword evidence="4" id="KW-0436">Ligase</keyword>
<comment type="similarity">
    <text evidence="2">Belongs to the 2H phosphoesterase superfamily. ThpR family.</text>
</comment>
<feature type="short sequence motif" description="HXTX 1" evidence="2">
    <location>
        <begin position="44"/>
        <end position="47"/>
    </location>
</feature>